<keyword evidence="1" id="KW-1133">Transmembrane helix</keyword>
<keyword evidence="1" id="KW-0472">Membrane</keyword>
<feature type="non-terminal residue" evidence="2">
    <location>
        <position position="1"/>
    </location>
</feature>
<evidence type="ECO:0008006" key="3">
    <source>
        <dbReference type="Google" id="ProtNLM"/>
    </source>
</evidence>
<name>X1B9B3_9ZZZZ</name>
<dbReference type="AlphaFoldDB" id="X1B9B3"/>
<keyword evidence="1" id="KW-0812">Transmembrane</keyword>
<dbReference type="EMBL" id="BART01011099">
    <property type="protein sequence ID" value="GAG80738.1"/>
    <property type="molecule type" value="Genomic_DNA"/>
</dbReference>
<evidence type="ECO:0000313" key="2">
    <source>
        <dbReference type="EMBL" id="GAG80738.1"/>
    </source>
</evidence>
<feature type="transmembrane region" description="Helical" evidence="1">
    <location>
        <begin position="21"/>
        <end position="42"/>
    </location>
</feature>
<sequence>GFIIGPILGGLVYGISHTMPFIISILVEWALIPFFVLGIWILNPQVVETLEDKESQ</sequence>
<reference evidence="2" key="1">
    <citation type="journal article" date="2014" name="Front. Microbiol.">
        <title>High frequency of phylogenetically diverse reductive dehalogenase-homologous genes in deep subseafloor sedimentary metagenomes.</title>
        <authorList>
            <person name="Kawai M."/>
            <person name="Futagami T."/>
            <person name="Toyoda A."/>
            <person name="Takaki Y."/>
            <person name="Nishi S."/>
            <person name="Hori S."/>
            <person name="Arai W."/>
            <person name="Tsubouchi T."/>
            <person name="Morono Y."/>
            <person name="Uchiyama I."/>
            <person name="Ito T."/>
            <person name="Fujiyama A."/>
            <person name="Inagaki F."/>
            <person name="Takami H."/>
        </authorList>
    </citation>
    <scope>NUCLEOTIDE SEQUENCE</scope>
    <source>
        <strain evidence="2">Expedition CK06-06</strain>
    </source>
</reference>
<comment type="caution">
    <text evidence="2">The sequence shown here is derived from an EMBL/GenBank/DDBJ whole genome shotgun (WGS) entry which is preliminary data.</text>
</comment>
<organism evidence="2">
    <name type="scientific">marine sediment metagenome</name>
    <dbReference type="NCBI Taxonomy" id="412755"/>
    <lineage>
        <taxon>unclassified sequences</taxon>
        <taxon>metagenomes</taxon>
        <taxon>ecological metagenomes</taxon>
    </lineage>
</organism>
<proteinExistence type="predicted"/>
<evidence type="ECO:0000256" key="1">
    <source>
        <dbReference type="SAM" id="Phobius"/>
    </source>
</evidence>
<protein>
    <recommendedName>
        <fullName evidence="3">Major facilitator superfamily (MFS) profile domain-containing protein</fullName>
    </recommendedName>
</protein>
<gene>
    <name evidence="2" type="ORF">S01H4_23815</name>
</gene>
<accession>X1B9B3</accession>